<accession>A0A0C3EEX2</accession>
<gene>
    <name evidence="1" type="ORF">SCLCIDRAFT_1211212</name>
</gene>
<dbReference type="EMBL" id="KN822017">
    <property type="protein sequence ID" value="KIM66456.1"/>
    <property type="molecule type" value="Genomic_DNA"/>
</dbReference>
<protein>
    <submittedName>
        <fullName evidence="1">Uncharacterized protein</fullName>
    </submittedName>
</protein>
<dbReference type="Proteomes" id="UP000053989">
    <property type="component" value="Unassembled WGS sequence"/>
</dbReference>
<proteinExistence type="predicted"/>
<reference evidence="1 2" key="1">
    <citation type="submission" date="2014-04" db="EMBL/GenBank/DDBJ databases">
        <authorList>
            <consortium name="DOE Joint Genome Institute"/>
            <person name="Kuo A."/>
            <person name="Kohler A."/>
            <person name="Nagy L.G."/>
            <person name="Floudas D."/>
            <person name="Copeland A."/>
            <person name="Barry K.W."/>
            <person name="Cichocki N."/>
            <person name="Veneault-Fourrey C."/>
            <person name="LaButti K."/>
            <person name="Lindquist E.A."/>
            <person name="Lipzen A."/>
            <person name="Lundell T."/>
            <person name="Morin E."/>
            <person name="Murat C."/>
            <person name="Sun H."/>
            <person name="Tunlid A."/>
            <person name="Henrissat B."/>
            <person name="Grigoriev I.V."/>
            <person name="Hibbett D.S."/>
            <person name="Martin F."/>
            <person name="Nordberg H.P."/>
            <person name="Cantor M.N."/>
            <person name="Hua S.X."/>
        </authorList>
    </citation>
    <scope>NUCLEOTIDE SEQUENCE [LARGE SCALE GENOMIC DNA]</scope>
    <source>
        <strain evidence="1 2">Foug A</strain>
    </source>
</reference>
<dbReference type="HOGENOM" id="CLU_2623411_0_0_1"/>
<sequence length="78" mass="8885">MRTLDPPGKVMSPPLPRPVIPSVKGGQTYVSRYERRWLHLLKASEGLLQKTNEANTLNTSILVSKNDELTTHQFKYVH</sequence>
<evidence type="ECO:0000313" key="1">
    <source>
        <dbReference type="EMBL" id="KIM66456.1"/>
    </source>
</evidence>
<dbReference type="AlphaFoldDB" id="A0A0C3EEX2"/>
<name>A0A0C3EEX2_9AGAM</name>
<evidence type="ECO:0000313" key="2">
    <source>
        <dbReference type="Proteomes" id="UP000053989"/>
    </source>
</evidence>
<reference evidence="2" key="2">
    <citation type="submission" date="2015-01" db="EMBL/GenBank/DDBJ databases">
        <title>Evolutionary Origins and Diversification of the Mycorrhizal Mutualists.</title>
        <authorList>
            <consortium name="DOE Joint Genome Institute"/>
            <consortium name="Mycorrhizal Genomics Consortium"/>
            <person name="Kohler A."/>
            <person name="Kuo A."/>
            <person name="Nagy L.G."/>
            <person name="Floudas D."/>
            <person name="Copeland A."/>
            <person name="Barry K.W."/>
            <person name="Cichocki N."/>
            <person name="Veneault-Fourrey C."/>
            <person name="LaButti K."/>
            <person name="Lindquist E.A."/>
            <person name="Lipzen A."/>
            <person name="Lundell T."/>
            <person name="Morin E."/>
            <person name="Murat C."/>
            <person name="Riley R."/>
            <person name="Ohm R."/>
            <person name="Sun H."/>
            <person name="Tunlid A."/>
            <person name="Henrissat B."/>
            <person name="Grigoriev I.V."/>
            <person name="Hibbett D.S."/>
            <person name="Martin F."/>
        </authorList>
    </citation>
    <scope>NUCLEOTIDE SEQUENCE [LARGE SCALE GENOMIC DNA]</scope>
    <source>
        <strain evidence="2">Foug A</strain>
    </source>
</reference>
<organism evidence="1 2">
    <name type="scientific">Scleroderma citrinum Foug A</name>
    <dbReference type="NCBI Taxonomy" id="1036808"/>
    <lineage>
        <taxon>Eukaryota</taxon>
        <taxon>Fungi</taxon>
        <taxon>Dikarya</taxon>
        <taxon>Basidiomycota</taxon>
        <taxon>Agaricomycotina</taxon>
        <taxon>Agaricomycetes</taxon>
        <taxon>Agaricomycetidae</taxon>
        <taxon>Boletales</taxon>
        <taxon>Sclerodermatineae</taxon>
        <taxon>Sclerodermataceae</taxon>
        <taxon>Scleroderma</taxon>
    </lineage>
</organism>
<keyword evidence="2" id="KW-1185">Reference proteome</keyword>
<dbReference type="InParanoid" id="A0A0C3EEX2"/>